<dbReference type="Pfam" id="PF20177">
    <property type="entry name" value="DUF6542"/>
    <property type="match status" value="1"/>
</dbReference>
<reference evidence="5" key="2">
    <citation type="submission" date="2012-02" db="EMBL/GenBank/DDBJ databases">
        <title>Complete genome sequence of Blastococcus saxobsidens strain DD2.</title>
        <authorList>
            <person name="Genoscope."/>
        </authorList>
    </citation>
    <scope>NUCLEOTIDE SEQUENCE [LARGE SCALE GENOMIC DNA]</scope>
    <source>
        <strain evidence="5">DD2</strain>
    </source>
</reference>
<proteinExistence type="predicted"/>
<evidence type="ECO:0000256" key="2">
    <source>
        <dbReference type="SAM" id="Phobius"/>
    </source>
</evidence>
<organism evidence="4 5">
    <name type="scientific">Blastococcus saxobsidens (strain DD2)</name>
    <dbReference type="NCBI Taxonomy" id="1146883"/>
    <lineage>
        <taxon>Bacteria</taxon>
        <taxon>Bacillati</taxon>
        <taxon>Actinomycetota</taxon>
        <taxon>Actinomycetes</taxon>
        <taxon>Geodermatophilales</taxon>
        <taxon>Geodermatophilaceae</taxon>
        <taxon>Blastococcus</taxon>
    </lineage>
</organism>
<dbReference type="HOGENOM" id="CLU_1302925_0_0_11"/>
<dbReference type="InterPro" id="IPR046672">
    <property type="entry name" value="DUF6542"/>
</dbReference>
<feature type="transmembrane region" description="Helical" evidence="2">
    <location>
        <begin position="188"/>
        <end position="208"/>
    </location>
</feature>
<dbReference type="OrthoDB" id="5198421at2"/>
<keyword evidence="2" id="KW-0812">Transmembrane</keyword>
<dbReference type="RefSeq" id="WP_014374734.1">
    <property type="nucleotide sequence ID" value="NC_016943.1"/>
</dbReference>
<name>H6RTH0_BLASD</name>
<gene>
    <name evidence="4" type="ordered locus">BLASA_0877</name>
</gene>
<feature type="transmembrane region" description="Helical" evidence="2">
    <location>
        <begin position="149"/>
        <end position="168"/>
    </location>
</feature>
<evidence type="ECO:0000259" key="3">
    <source>
        <dbReference type="Pfam" id="PF20177"/>
    </source>
</evidence>
<dbReference type="Proteomes" id="UP000007517">
    <property type="component" value="Chromosome"/>
</dbReference>
<dbReference type="eggNOG" id="ENOG50348VF">
    <property type="taxonomic scope" value="Bacteria"/>
</dbReference>
<dbReference type="AlphaFoldDB" id="H6RTH0"/>
<feature type="transmembrane region" description="Helical" evidence="2">
    <location>
        <begin position="101"/>
        <end position="121"/>
    </location>
</feature>
<feature type="domain" description="DUF6542" evidence="3">
    <location>
        <begin position="97"/>
        <end position="209"/>
    </location>
</feature>
<feature type="compositionally biased region" description="Basic and acidic residues" evidence="1">
    <location>
        <begin position="53"/>
        <end position="65"/>
    </location>
</feature>
<evidence type="ECO:0000256" key="1">
    <source>
        <dbReference type="SAM" id="MobiDB-lite"/>
    </source>
</evidence>
<sequence>MATASTAGAWHSGGRPERPYPARAPRPTAGAERPGRPARQGAPARGPAAEGFRAAEREFPQDRFDQPYPVPRRPAGARPAEARGRERTSASGARESRLRGAVAVLGVFLLTLAGCAVDSFVGTGLGTITLVTLAAGTAIATWLVRRRDLLTVIVAPPLVFVLVAMANISLAPSATVNLPTMATLLVRGFPTMAVATAIAVVLGLVRLAGRR</sequence>
<keyword evidence="5" id="KW-1185">Reference proteome</keyword>
<feature type="compositionally biased region" description="Low complexity" evidence="1">
    <location>
        <begin position="21"/>
        <end position="52"/>
    </location>
</feature>
<feature type="region of interest" description="Disordered" evidence="1">
    <location>
        <begin position="1"/>
        <end position="93"/>
    </location>
</feature>
<evidence type="ECO:0000313" key="5">
    <source>
        <dbReference type="Proteomes" id="UP000007517"/>
    </source>
</evidence>
<dbReference type="KEGG" id="bsd:BLASA_0877"/>
<keyword evidence="2" id="KW-0472">Membrane</keyword>
<reference evidence="4 5" key="1">
    <citation type="journal article" date="2012" name="J. Bacteriol.">
        <title>Genome Sequence of Blastococcus saxobsidens DD2, a Stone-Inhabiting Bacterium.</title>
        <authorList>
            <person name="Chouaia B."/>
            <person name="Crotti E."/>
            <person name="Brusetti L."/>
            <person name="Daffonchio D."/>
            <person name="Essoussi I."/>
            <person name="Nouioui I."/>
            <person name="Sbissi I."/>
            <person name="Ghodhbane-Gtari F."/>
            <person name="Gtari M."/>
            <person name="Vacherie B."/>
            <person name="Barbe V."/>
            <person name="Medigue C."/>
            <person name="Gury J."/>
            <person name="Pujic P."/>
            <person name="Normand P."/>
        </authorList>
    </citation>
    <scope>NUCLEOTIDE SEQUENCE [LARGE SCALE GENOMIC DNA]</scope>
    <source>
        <strain evidence="4 5">DD2</strain>
    </source>
</reference>
<dbReference type="STRING" id="1146883.BLASA_0877"/>
<feature type="transmembrane region" description="Helical" evidence="2">
    <location>
        <begin position="127"/>
        <end position="144"/>
    </location>
</feature>
<protein>
    <recommendedName>
        <fullName evidence="3">DUF6542 domain-containing protein</fullName>
    </recommendedName>
</protein>
<keyword evidence="2" id="KW-1133">Transmembrane helix</keyword>
<feature type="compositionally biased region" description="Basic and acidic residues" evidence="1">
    <location>
        <begin position="80"/>
        <end position="93"/>
    </location>
</feature>
<dbReference type="EMBL" id="FO117623">
    <property type="protein sequence ID" value="CCG01828.1"/>
    <property type="molecule type" value="Genomic_DNA"/>
</dbReference>
<accession>H6RTH0</accession>
<evidence type="ECO:0000313" key="4">
    <source>
        <dbReference type="EMBL" id="CCG01828.1"/>
    </source>
</evidence>